<evidence type="ECO:0000256" key="1">
    <source>
        <dbReference type="ARBA" id="ARBA00023015"/>
    </source>
</evidence>
<dbReference type="SMART" id="SM00346">
    <property type="entry name" value="HTH_ICLR"/>
    <property type="match status" value="1"/>
</dbReference>
<accession>A0A423PIH5</accession>
<dbReference type="PANTHER" id="PTHR30136:SF33">
    <property type="entry name" value="TRANSCRIPTIONAL REGULATORY PROTEIN"/>
    <property type="match status" value="1"/>
</dbReference>
<dbReference type="PROSITE" id="PS51077">
    <property type="entry name" value="HTH_ICLR"/>
    <property type="match status" value="1"/>
</dbReference>
<dbReference type="GO" id="GO:0045892">
    <property type="term" value="P:negative regulation of DNA-templated transcription"/>
    <property type="evidence" value="ECO:0007669"/>
    <property type="project" value="TreeGrafter"/>
</dbReference>
<evidence type="ECO:0000259" key="4">
    <source>
        <dbReference type="PROSITE" id="PS51077"/>
    </source>
</evidence>
<feature type="domain" description="IclR-ED" evidence="5">
    <location>
        <begin position="84"/>
        <end position="267"/>
    </location>
</feature>
<dbReference type="Gene3D" id="1.10.10.10">
    <property type="entry name" value="Winged helix-like DNA-binding domain superfamily/Winged helix DNA-binding domain"/>
    <property type="match status" value="1"/>
</dbReference>
<name>A0A423PIH5_9GAMM</name>
<dbReference type="GO" id="GO:0003677">
    <property type="term" value="F:DNA binding"/>
    <property type="evidence" value="ECO:0007669"/>
    <property type="project" value="UniProtKB-KW"/>
</dbReference>
<keyword evidence="3" id="KW-0804">Transcription</keyword>
<dbReference type="Gene3D" id="3.30.450.40">
    <property type="match status" value="1"/>
</dbReference>
<gene>
    <name evidence="6" type="ORF">SAOR_12860</name>
</gene>
<reference evidence="6 7" key="1">
    <citation type="submission" date="2013-10" db="EMBL/GenBank/DDBJ databases">
        <title>Salinisphaera orenii MK-B5 Genome Sequencing.</title>
        <authorList>
            <person name="Lai Q."/>
            <person name="Li C."/>
            <person name="Shao Z."/>
        </authorList>
    </citation>
    <scope>NUCLEOTIDE SEQUENCE [LARGE SCALE GENOMIC DNA]</scope>
    <source>
        <strain evidence="6 7">MK-B5</strain>
    </source>
</reference>
<evidence type="ECO:0000259" key="5">
    <source>
        <dbReference type="PROSITE" id="PS51078"/>
    </source>
</evidence>
<evidence type="ECO:0000313" key="7">
    <source>
        <dbReference type="Proteomes" id="UP000283993"/>
    </source>
</evidence>
<comment type="caution">
    <text evidence="6">The sequence shown here is derived from an EMBL/GenBank/DDBJ whole genome shotgun (WGS) entry which is preliminary data.</text>
</comment>
<proteinExistence type="predicted"/>
<dbReference type="InterPro" id="IPR029016">
    <property type="entry name" value="GAF-like_dom_sf"/>
</dbReference>
<evidence type="ECO:0000256" key="3">
    <source>
        <dbReference type="ARBA" id="ARBA00023163"/>
    </source>
</evidence>
<dbReference type="AlphaFoldDB" id="A0A423PIH5"/>
<dbReference type="PANTHER" id="PTHR30136">
    <property type="entry name" value="HELIX-TURN-HELIX TRANSCRIPTIONAL REGULATOR, ICLR FAMILY"/>
    <property type="match status" value="1"/>
</dbReference>
<evidence type="ECO:0000313" key="6">
    <source>
        <dbReference type="EMBL" id="ROO25432.1"/>
    </source>
</evidence>
<dbReference type="InterPro" id="IPR036390">
    <property type="entry name" value="WH_DNA-bd_sf"/>
</dbReference>
<dbReference type="Proteomes" id="UP000283993">
    <property type="component" value="Unassembled WGS sequence"/>
</dbReference>
<dbReference type="PROSITE" id="PS51078">
    <property type="entry name" value="ICLR_ED"/>
    <property type="match status" value="1"/>
</dbReference>
<sequence length="280" mass="31008">MQRSNPDAAQAEDNKKNHNYVTALARGLELLRCFGDADEYLGNAELAKRTHIPRPTVSRLTATLMQLGYLVYMPHIERYRLGPRVLDLGYRYLASEGVGTIARPLMQELADATDCFIAIGVAEGIQMTYTQTCQGPGPLILRMSTGSRVPIAHTSIGRAFLAALTPEQREPYYALIRAEEPAEWPRIERGLERTFADYERDGFCITEGEWSREVSGVGVPLVLENGYRVVSFGCSGSALRLTQRVMSENLGPRLRDMVGQVRQLVDGADGAGNRDLTTRA</sequence>
<dbReference type="SUPFAM" id="SSF46785">
    <property type="entry name" value="Winged helix' DNA-binding domain"/>
    <property type="match status" value="1"/>
</dbReference>
<protein>
    <submittedName>
        <fullName evidence="6">Oxidoreductase</fullName>
    </submittedName>
</protein>
<dbReference type="Pfam" id="PF09339">
    <property type="entry name" value="HTH_IclR"/>
    <property type="match status" value="1"/>
</dbReference>
<keyword evidence="2" id="KW-0238">DNA-binding</keyword>
<dbReference type="InterPro" id="IPR014757">
    <property type="entry name" value="Tscrpt_reg_IclR_C"/>
</dbReference>
<dbReference type="EMBL" id="AYKH01000034">
    <property type="protein sequence ID" value="ROO25432.1"/>
    <property type="molecule type" value="Genomic_DNA"/>
</dbReference>
<dbReference type="SUPFAM" id="SSF55781">
    <property type="entry name" value="GAF domain-like"/>
    <property type="match status" value="1"/>
</dbReference>
<dbReference type="RefSeq" id="WP_123631794.1">
    <property type="nucleotide sequence ID" value="NZ_AYKH01000034.1"/>
</dbReference>
<keyword evidence="1" id="KW-0805">Transcription regulation</keyword>
<organism evidence="6 7">
    <name type="scientific">Salinisphaera orenii MK-B5</name>
    <dbReference type="NCBI Taxonomy" id="856730"/>
    <lineage>
        <taxon>Bacteria</taxon>
        <taxon>Pseudomonadati</taxon>
        <taxon>Pseudomonadota</taxon>
        <taxon>Gammaproteobacteria</taxon>
        <taxon>Salinisphaerales</taxon>
        <taxon>Salinisphaeraceae</taxon>
        <taxon>Salinisphaera</taxon>
    </lineage>
</organism>
<dbReference type="Pfam" id="PF01614">
    <property type="entry name" value="IclR_C"/>
    <property type="match status" value="1"/>
</dbReference>
<dbReference type="GO" id="GO:0003700">
    <property type="term" value="F:DNA-binding transcription factor activity"/>
    <property type="evidence" value="ECO:0007669"/>
    <property type="project" value="TreeGrafter"/>
</dbReference>
<keyword evidence="7" id="KW-1185">Reference proteome</keyword>
<dbReference type="InterPro" id="IPR036388">
    <property type="entry name" value="WH-like_DNA-bd_sf"/>
</dbReference>
<feature type="domain" description="HTH iclR-type" evidence="4">
    <location>
        <begin position="21"/>
        <end position="83"/>
    </location>
</feature>
<dbReference type="InterPro" id="IPR005471">
    <property type="entry name" value="Tscrpt_reg_IclR_N"/>
</dbReference>
<evidence type="ECO:0000256" key="2">
    <source>
        <dbReference type="ARBA" id="ARBA00023125"/>
    </source>
</evidence>
<dbReference type="InterPro" id="IPR050707">
    <property type="entry name" value="HTH_MetabolicPath_Reg"/>
</dbReference>